<dbReference type="Proteomes" id="UP000279271">
    <property type="component" value="Unassembled WGS sequence"/>
</dbReference>
<gene>
    <name evidence="7" type="ORF">APUTEX25_004750</name>
</gene>
<evidence type="ECO:0000256" key="2">
    <source>
        <dbReference type="ARBA" id="ARBA00023117"/>
    </source>
</evidence>
<feature type="compositionally biased region" description="Basic and acidic residues" evidence="5">
    <location>
        <begin position="401"/>
        <end position="411"/>
    </location>
</feature>
<feature type="region of interest" description="Disordered" evidence="5">
    <location>
        <begin position="99"/>
        <end position="129"/>
    </location>
</feature>
<evidence type="ECO:0000256" key="4">
    <source>
        <dbReference type="PROSITE-ProRule" id="PRU00035"/>
    </source>
</evidence>
<feature type="compositionally biased region" description="Pro residues" evidence="5">
    <location>
        <begin position="681"/>
        <end position="690"/>
    </location>
</feature>
<dbReference type="PROSITE" id="PS50014">
    <property type="entry name" value="BROMODOMAIN_2"/>
    <property type="match status" value="1"/>
</dbReference>
<dbReference type="GO" id="GO:0005634">
    <property type="term" value="C:nucleus"/>
    <property type="evidence" value="ECO:0007669"/>
    <property type="project" value="UniProtKB-SubCell"/>
</dbReference>
<evidence type="ECO:0000256" key="5">
    <source>
        <dbReference type="SAM" id="MobiDB-lite"/>
    </source>
</evidence>
<feature type="region of interest" description="Disordered" evidence="5">
    <location>
        <begin position="536"/>
        <end position="555"/>
    </location>
</feature>
<dbReference type="PRINTS" id="PR00503">
    <property type="entry name" value="BROMODOMAIN"/>
</dbReference>
<dbReference type="InterPro" id="IPR036427">
    <property type="entry name" value="Bromodomain-like_sf"/>
</dbReference>
<name>A0A3M7KU86_AUXPR</name>
<feature type="compositionally biased region" description="Acidic residues" evidence="5">
    <location>
        <begin position="336"/>
        <end position="362"/>
    </location>
</feature>
<dbReference type="AlphaFoldDB" id="A0A3M7KU86"/>
<dbReference type="Pfam" id="PF02791">
    <property type="entry name" value="DDT"/>
    <property type="match status" value="1"/>
</dbReference>
<feature type="region of interest" description="Disordered" evidence="5">
    <location>
        <begin position="578"/>
        <end position="658"/>
    </location>
</feature>
<dbReference type="PANTHER" id="PTHR47809:SF2">
    <property type="entry name" value="DNA-BINDING BROMODOMAIN-CONTAINING PROTEIN"/>
    <property type="match status" value="1"/>
</dbReference>
<comment type="caution">
    <text evidence="7">The sequence shown here is derived from an EMBL/GenBank/DDBJ whole genome shotgun (WGS) entry which is preliminary data.</text>
</comment>
<protein>
    <recommendedName>
        <fullName evidence="6">Bromo domain-containing protein</fullName>
    </recommendedName>
</protein>
<dbReference type="InterPro" id="IPR001487">
    <property type="entry name" value="Bromodomain"/>
</dbReference>
<feature type="domain" description="Bromo" evidence="6">
    <location>
        <begin position="16"/>
        <end position="80"/>
    </location>
</feature>
<evidence type="ECO:0000313" key="7">
    <source>
        <dbReference type="EMBL" id="RMZ53907.1"/>
    </source>
</evidence>
<feature type="compositionally biased region" description="Low complexity" evidence="5">
    <location>
        <begin position="578"/>
        <end position="589"/>
    </location>
</feature>
<organism evidence="7 8">
    <name type="scientific">Auxenochlorella protothecoides</name>
    <name type="common">Green microalga</name>
    <name type="synonym">Chlorella protothecoides</name>
    <dbReference type="NCBI Taxonomy" id="3075"/>
    <lineage>
        <taxon>Eukaryota</taxon>
        <taxon>Viridiplantae</taxon>
        <taxon>Chlorophyta</taxon>
        <taxon>core chlorophytes</taxon>
        <taxon>Trebouxiophyceae</taxon>
        <taxon>Chlorellales</taxon>
        <taxon>Chlorellaceae</taxon>
        <taxon>Auxenochlorella</taxon>
    </lineage>
</organism>
<feature type="region of interest" description="Disordered" evidence="5">
    <location>
        <begin position="496"/>
        <end position="520"/>
    </location>
</feature>
<keyword evidence="3" id="KW-0539">Nucleus</keyword>
<feature type="region of interest" description="Disordered" evidence="5">
    <location>
        <begin position="396"/>
        <end position="422"/>
    </location>
</feature>
<feature type="region of interest" description="Disordered" evidence="5">
    <location>
        <begin position="299"/>
        <end position="374"/>
    </location>
</feature>
<evidence type="ECO:0000259" key="6">
    <source>
        <dbReference type="PROSITE" id="PS50014"/>
    </source>
</evidence>
<dbReference type="EMBL" id="QOKY01000189">
    <property type="protein sequence ID" value="RMZ53907.1"/>
    <property type="molecule type" value="Genomic_DNA"/>
</dbReference>
<sequence>MDGLRVVAGVLESVLRDEQTSTLFGEPVDPVALGLDDYFDVVKQPADLGTILANVADAVALVWSNCNLYNDRPVDKPIRDAAARSKSLLDRAWAAAGLGREPATPAPSASKGPAPTPAPENPGLEAPTATTLPLLRVDNFRIVSASDGEAYRLEQLPAAPGSDARLEGEVAGEPGSRFSCHVADWVLDHSAEAGPSLALEDGVWVLSPEAWVALGEPHPSYADVWSGTQTLVRLTLAARAELGAGTRLEDITAAVESAAAVLQAGSGLRGKRKTHVSHEARAFAAAQLRAGVRAAARAAARARGGATGRKRRPLEGDRAGRRSVLGGRFRLGEGPSVEDELAGISDDDMPADFEASDEDDEAASSGPGGPSAARRRAWQLVKLRRRQEAARVAAAEAEAAQVERERERDAARGSPPPPTSDFRLAPHLVPRLLAVWEFVQTFGDVLGVPPFSLPALEAALDPGPHLPHHTVKAAPASERAEVPAAATDALQAVKREEEPQVGLATPGGAPEPNGVAGGADEEKADVEMAEAVGAGQENDGADDAMGEAEAPGGTAAPAAEETLGTEAPADDEAHFEPAQPASEAAADAPGSGTEEDQSAPQGKASEGPMVKAKRQGCRKFPKVAPQNVISNPTIRTRRQLLGPAATQSGGGSPRAPEEGLKIKLKVPGLAEGSAPHDESAPQPPMEPAAPFPGQFATPGAAQAAIAAHADLLQRRYGLGLEAFARLAPVDWSSAPAALLSRDVTCALLREITGYRAETGEHALTYARGTADESFEWADLSEFHDTELRLGEEDEGNGGGWRAGVSGNEWAAATAAWLQPWHHGRLWSEPTNGTVGPWELRPRPTLRAT</sequence>
<proteinExistence type="predicted"/>
<evidence type="ECO:0000313" key="8">
    <source>
        <dbReference type="Proteomes" id="UP000279271"/>
    </source>
</evidence>
<dbReference type="InterPro" id="IPR018501">
    <property type="entry name" value="DDT_dom"/>
</dbReference>
<dbReference type="Gene3D" id="1.20.920.10">
    <property type="entry name" value="Bromodomain-like"/>
    <property type="match status" value="1"/>
</dbReference>
<dbReference type="PANTHER" id="PTHR47809">
    <property type="entry name" value="DNA-BINDING BROMODOMAIN-CONTAINING PROTEIN"/>
    <property type="match status" value="1"/>
</dbReference>
<evidence type="ECO:0000256" key="1">
    <source>
        <dbReference type="ARBA" id="ARBA00004123"/>
    </source>
</evidence>
<dbReference type="SUPFAM" id="SSF47370">
    <property type="entry name" value="Bromodomain"/>
    <property type="match status" value="1"/>
</dbReference>
<keyword evidence="2 4" id="KW-0103">Bromodomain</keyword>
<comment type="subcellular location">
    <subcellularLocation>
        <location evidence="1">Nucleus</location>
    </subcellularLocation>
</comment>
<evidence type="ECO:0000256" key="3">
    <source>
        <dbReference type="ARBA" id="ARBA00023242"/>
    </source>
</evidence>
<accession>A0A3M7KU86</accession>
<feature type="compositionally biased region" description="Basic residues" evidence="5">
    <location>
        <begin position="611"/>
        <end position="621"/>
    </location>
</feature>
<feature type="region of interest" description="Disordered" evidence="5">
    <location>
        <begin position="670"/>
        <end position="696"/>
    </location>
</feature>
<reference evidence="8" key="1">
    <citation type="journal article" date="2018" name="Algal Res.">
        <title>Characterization of plant carbon substrate utilization by Auxenochlorella protothecoides.</title>
        <authorList>
            <person name="Vogler B.W."/>
            <person name="Starkenburg S.R."/>
            <person name="Sudasinghe N."/>
            <person name="Schambach J.Y."/>
            <person name="Rollin J.A."/>
            <person name="Pattathil S."/>
            <person name="Barry A.N."/>
        </authorList>
    </citation>
    <scope>NUCLEOTIDE SEQUENCE [LARGE SCALE GENOMIC DNA]</scope>
    <source>
        <strain evidence="8">UTEX 25</strain>
    </source>
</reference>
<dbReference type="SMART" id="SM00297">
    <property type="entry name" value="BROMO"/>
    <property type="match status" value="1"/>
</dbReference>